<dbReference type="AlphaFoldDB" id="A0A0B7AMZ9"/>
<reference evidence="1" key="1">
    <citation type="submission" date="2014-12" db="EMBL/GenBank/DDBJ databases">
        <title>Insight into the proteome of Arion vulgaris.</title>
        <authorList>
            <person name="Aradska J."/>
            <person name="Bulat T."/>
            <person name="Smidak R."/>
            <person name="Sarate P."/>
            <person name="Gangsoo J."/>
            <person name="Sialana F."/>
            <person name="Bilban M."/>
            <person name="Lubec G."/>
        </authorList>
    </citation>
    <scope>NUCLEOTIDE SEQUENCE</scope>
    <source>
        <tissue evidence="1">Skin</tissue>
    </source>
</reference>
<sequence length="49" mass="5506">MIGSNFFTQRIKDVIFLLQVDKDDGHLLPSCQGGQVISLQIGKHDIHKD</sequence>
<gene>
    <name evidence="1" type="primary">ORF128935</name>
</gene>
<organism evidence="1">
    <name type="scientific">Arion vulgaris</name>
    <dbReference type="NCBI Taxonomy" id="1028688"/>
    <lineage>
        <taxon>Eukaryota</taxon>
        <taxon>Metazoa</taxon>
        <taxon>Spiralia</taxon>
        <taxon>Lophotrochozoa</taxon>
        <taxon>Mollusca</taxon>
        <taxon>Gastropoda</taxon>
        <taxon>Heterobranchia</taxon>
        <taxon>Euthyneura</taxon>
        <taxon>Panpulmonata</taxon>
        <taxon>Eupulmonata</taxon>
        <taxon>Stylommatophora</taxon>
        <taxon>Helicina</taxon>
        <taxon>Arionoidea</taxon>
        <taxon>Arionidae</taxon>
        <taxon>Arion</taxon>
    </lineage>
</organism>
<name>A0A0B7AMZ9_9EUPU</name>
<evidence type="ECO:0000313" key="1">
    <source>
        <dbReference type="EMBL" id="CEK81967.1"/>
    </source>
</evidence>
<accession>A0A0B7AMZ9</accession>
<protein>
    <submittedName>
        <fullName evidence="1">Uncharacterized protein</fullName>
    </submittedName>
</protein>
<proteinExistence type="predicted"/>
<dbReference type="EMBL" id="HACG01035102">
    <property type="protein sequence ID" value="CEK81967.1"/>
    <property type="molecule type" value="Transcribed_RNA"/>
</dbReference>